<evidence type="ECO:0000256" key="2">
    <source>
        <dbReference type="ARBA" id="ARBA00022692"/>
    </source>
</evidence>
<feature type="domain" description="O-antigen ligase-related" evidence="7">
    <location>
        <begin position="202"/>
        <end position="345"/>
    </location>
</feature>
<dbReference type="GO" id="GO:0016874">
    <property type="term" value="F:ligase activity"/>
    <property type="evidence" value="ECO:0007669"/>
    <property type="project" value="UniProtKB-KW"/>
</dbReference>
<feature type="transmembrane region" description="Helical" evidence="6">
    <location>
        <begin position="208"/>
        <end position="231"/>
    </location>
</feature>
<feature type="transmembrane region" description="Helical" evidence="6">
    <location>
        <begin position="368"/>
        <end position="385"/>
    </location>
</feature>
<evidence type="ECO:0000259" key="7">
    <source>
        <dbReference type="Pfam" id="PF04932"/>
    </source>
</evidence>
<dbReference type="RefSeq" id="WP_065860963.1">
    <property type="nucleotide sequence ID" value="NZ_LT906441.1"/>
</dbReference>
<feature type="compositionally biased region" description="Basic and acidic residues" evidence="5">
    <location>
        <begin position="451"/>
        <end position="465"/>
    </location>
</feature>
<accession>A0A239WA73</accession>
<dbReference type="AlphaFoldDB" id="A0A239WA73"/>
<dbReference type="InterPro" id="IPR051533">
    <property type="entry name" value="WaaL-like"/>
</dbReference>
<dbReference type="GO" id="GO:0016020">
    <property type="term" value="C:membrane"/>
    <property type="evidence" value="ECO:0007669"/>
    <property type="project" value="UniProtKB-SubCell"/>
</dbReference>
<feature type="compositionally biased region" description="Basic and acidic residues" evidence="5">
    <location>
        <begin position="431"/>
        <end position="443"/>
    </location>
</feature>
<feature type="transmembrane region" description="Helical" evidence="6">
    <location>
        <begin position="87"/>
        <end position="106"/>
    </location>
</feature>
<keyword evidence="3 6" id="KW-1133">Transmembrane helix</keyword>
<evidence type="ECO:0000256" key="5">
    <source>
        <dbReference type="SAM" id="MobiDB-lite"/>
    </source>
</evidence>
<feature type="transmembrane region" description="Helical" evidence="6">
    <location>
        <begin position="62"/>
        <end position="81"/>
    </location>
</feature>
<evidence type="ECO:0000256" key="3">
    <source>
        <dbReference type="ARBA" id="ARBA00022989"/>
    </source>
</evidence>
<gene>
    <name evidence="8" type="ORF">SAMEA4412665_00521</name>
</gene>
<sequence length="465" mass="49952">MKTPGSTGPAGDRAINAAGFLLPWSVLLGHYAAFGSMTLFRALVLGCAVLAACAGRAWRGQWWFLGLGAAWLVLGVVSCLANPGVSLGGIVNLAVGWVLAWALARLRGRRLLSGLTRGWQWTIAASAPIARWEWHTARHLPDYGGGVWQHHPNTYFTPATFFVNSNYYALFLTVGLALGGWLASCRIRTGQRRWALAWDGAVLLCGAWLLWITHSRACILGMVVLMAVVLVQKLPSHVAGVIAVAAVLALALGAWRFGADHWQMWLSVWRNHTDHGSASLPVRMSLLAFGLTLLQGHQLLGAGPDGFARAAANQHTFALHGKINAHNGMIEVAVDYGLVVLALLVTVWIGALITAWRAGRAHRKGVRAATASVLMGLLVASPLLACANSQFIGPNVTAAWLAVMLCLTALVLDDSDQLPGMVQESAGEQRSSADRSPQHDAHSHRLNGANGRREQPRHDQGEQKQ</sequence>
<dbReference type="Pfam" id="PF04932">
    <property type="entry name" value="Wzy_C"/>
    <property type="match status" value="1"/>
</dbReference>
<organism evidence="8 9">
    <name type="scientific">Cutibacterium granulosum</name>
    <dbReference type="NCBI Taxonomy" id="33011"/>
    <lineage>
        <taxon>Bacteria</taxon>
        <taxon>Bacillati</taxon>
        <taxon>Actinomycetota</taxon>
        <taxon>Actinomycetes</taxon>
        <taxon>Propionibacteriales</taxon>
        <taxon>Propionibacteriaceae</taxon>
        <taxon>Cutibacterium</taxon>
    </lineage>
</organism>
<protein>
    <submittedName>
        <fullName evidence="8">Lipid A core - O-antigen ligase and related enzymes</fullName>
    </submittedName>
</protein>
<feature type="region of interest" description="Disordered" evidence="5">
    <location>
        <begin position="422"/>
        <end position="465"/>
    </location>
</feature>
<name>A0A239WA73_9ACTN</name>
<dbReference type="InterPro" id="IPR007016">
    <property type="entry name" value="O-antigen_ligase-rel_domated"/>
</dbReference>
<dbReference type="KEGG" id="cgrn:4412665_00521"/>
<dbReference type="EMBL" id="LT906441">
    <property type="protein sequence ID" value="SNV30966.1"/>
    <property type="molecule type" value="Genomic_DNA"/>
</dbReference>
<feature type="transmembrane region" description="Helical" evidence="6">
    <location>
        <begin position="237"/>
        <end position="259"/>
    </location>
</feature>
<dbReference type="PANTHER" id="PTHR37422">
    <property type="entry name" value="TEICHURONIC ACID BIOSYNTHESIS PROTEIN TUAE"/>
    <property type="match status" value="1"/>
</dbReference>
<keyword evidence="4 6" id="KW-0472">Membrane</keyword>
<feature type="transmembrane region" description="Helical" evidence="6">
    <location>
        <begin position="167"/>
        <end position="187"/>
    </location>
</feature>
<feature type="transmembrane region" description="Helical" evidence="6">
    <location>
        <begin position="336"/>
        <end position="356"/>
    </location>
</feature>
<feature type="transmembrane region" description="Helical" evidence="6">
    <location>
        <begin position="31"/>
        <end position="55"/>
    </location>
</feature>
<keyword evidence="8" id="KW-0436">Ligase</keyword>
<proteinExistence type="predicted"/>
<dbReference type="eggNOG" id="COG3307">
    <property type="taxonomic scope" value="Bacteria"/>
</dbReference>
<evidence type="ECO:0000313" key="9">
    <source>
        <dbReference type="Proteomes" id="UP000215332"/>
    </source>
</evidence>
<dbReference type="PANTHER" id="PTHR37422:SF13">
    <property type="entry name" value="LIPOPOLYSACCHARIDE BIOSYNTHESIS PROTEIN PA4999-RELATED"/>
    <property type="match status" value="1"/>
</dbReference>
<evidence type="ECO:0000313" key="8">
    <source>
        <dbReference type="EMBL" id="SNV30966.1"/>
    </source>
</evidence>
<evidence type="ECO:0000256" key="4">
    <source>
        <dbReference type="ARBA" id="ARBA00023136"/>
    </source>
</evidence>
<evidence type="ECO:0000256" key="6">
    <source>
        <dbReference type="SAM" id="Phobius"/>
    </source>
</evidence>
<keyword evidence="2 6" id="KW-0812">Transmembrane</keyword>
<evidence type="ECO:0000256" key="1">
    <source>
        <dbReference type="ARBA" id="ARBA00004141"/>
    </source>
</evidence>
<dbReference type="Proteomes" id="UP000215332">
    <property type="component" value="Chromosome 1"/>
</dbReference>
<comment type="subcellular location">
    <subcellularLocation>
        <location evidence="1">Membrane</location>
        <topology evidence="1">Multi-pass membrane protein</topology>
    </subcellularLocation>
</comment>
<reference evidence="8 9" key="1">
    <citation type="submission" date="2017-06" db="EMBL/GenBank/DDBJ databases">
        <authorList>
            <consortium name="Pathogen Informatics"/>
        </authorList>
    </citation>
    <scope>NUCLEOTIDE SEQUENCE [LARGE SCALE GENOMIC DNA]</scope>
    <source>
        <strain evidence="8 9">NCTC11865</strain>
    </source>
</reference>
<feature type="transmembrane region" description="Helical" evidence="6">
    <location>
        <begin position="391"/>
        <end position="412"/>
    </location>
</feature>